<dbReference type="RefSeq" id="XP_034246697.1">
    <property type="nucleotide sequence ID" value="XM_034390806.1"/>
</dbReference>
<evidence type="ECO:0000313" key="1">
    <source>
        <dbReference type="Proteomes" id="UP000515158"/>
    </source>
</evidence>
<dbReference type="AlphaFoldDB" id="A0A6P8ZCS3"/>
<dbReference type="GeneID" id="117648333"/>
<protein>
    <submittedName>
        <fullName evidence="2">Uncharacterized protein LOC117648333</fullName>
    </submittedName>
</protein>
<accession>A0A6P8ZCS3</accession>
<reference evidence="2" key="1">
    <citation type="submission" date="2025-08" db="UniProtKB">
        <authorList>
            <consortium name="RefSeq"/>
        </authorList>
    </citation>
    <scope>IDENTIFICATION</scope>
    <source>
        <tissue evidence="2">Total insect</tissue>
    </source>
</reference>
<dbReference type="Proteomes" id="UP000515158">
    <property type="component" value="Unplaced"/>
</dbReference>
<proteinExistence type="predicted"/>
<dbReference type="InParanoid" id="A0A6P8ZCS3"/>
<organism evidence="2">
    <name type="scientific">Thrips palmi</name>
    <name type="common">Melon thrips</name>
    <dbReference type="NCBI Taxonomy" id="161013"/>
    <lineage>
        <taxon>Eukaryota</taxon>
        <taxon>Metazoa</taxon>
        <taxon>Ecdysozoa</taxon>
        <taxon>Arthropoda</taxon>
        <taxon>Hexapoda</taxon>
        <taxon>Insecta</taxon>
        <taxon>Pterygota</taxon>
        <taxon>Neoptera</taxon>
        <taxon>Paraneoptera</taxon>
        <taxon>Thysanoptera</taxon>
        <taxon>Terebrantia</taxon>
        <taxon>Thripoidea</taxon>
        <taxon>Thripidae</taxon>
        <taxon>Thrips</taxon>
    </lineage>
</organism>
<name>A0A6P8ZCS3_THRPL</name>
<evidence type="ECO:0000313" key="2">
    <source>
        <dbReference type="RefSeq" id="XP_034246697.1"/>
    </source>
</evidence>
<sequence>MSHHCMRQTLEKELVSAGLEKRKIAIILDNTFSADPVHGIHHFGHDQEQVSSVHLRREEMKRIAPYIPSVEIPLPTPNMEKMARVAQYVPLKETLEVLLADNNVKREVLKSFSRQSIPDVYEDFCDGSR</sequence>
<keyword evidence="1" id="KW-1185">Reference proteome</keyword>
<dbReference type="KEGG" id="tpal:117648333"/>
<gene>
    <name evidence="2" type="primary">LOC117648333</name>
</gene>